<feature type="domain" description="FAD dependent oxidoreductase" evidence="2">
    <location>
        <begin position="2"/>
        <end position="357"/>
    </location>
</feature>
<reference evidence="3 4" key="1">
    <citation type="journal article" date="2013" name="Genome Biol. Evol.">
        <title>Genomes of Stigonematalean cyanobacteria (subsection V) and the evolution of oxygenic photosynthesis from prokaryotes to plastids.</title>
        <authorList>
            <person name="Dagan T."/>
            <person name="Roettger M."/>
            <person name="Stucken K."/>
            <person name="Landan G."/>
            <person name="Koch R."/>
            <person name="Major P."/>
            <person name="Gould S.B."/>
            <person name="Goremykin V.V."/>
            <person name="Rippka R."/>
            <person name="Tandeau de Marsac N."/>
            <person name="Gugger M."/>
            <person name="Lockhart P.J."/>
            <person name="Allen J.F."/>
            <person name="Brune I."/>
            <person name="Maus I."/>
            <person name="Puhler A."/>
            <person name="Martin W.F."/>
        </authorList>
    </citation>
    <scope>NUCLEOTIDE SEQUENCE [LARGE SCALE GENOMIC DNA]</scope>
    <source>
        <strain evidence="3 4">PCC 7110</strain>
    </source>
</reference>
<keyword evidence="4" id="KW-1185">Reference proteome</keyword>
<dbReference type="PANTHER" id="PTHR13847">
    <property type="entry name" value="SARCOSINE DEHYDROGENASE-RELATED"/>
    <property type="match status" value="1"/>
</dbReference>
<dbReference type="GO" id="GO:0005737">
    <property type="term" value="C:cytoplasm"/>
    <property type="evidence" value="ECO:0007669"/>
    <property type="project" value="TreeGrafter"/>
</dbReference>
<dbReference type="GO" id="GO:0016491">
    <property type="term" value="F:oxidoreductase activity"/>
    <property type="evidence" value="ECO:0007669"/>
    <property type="project" value="UniProtKB-KW"/>
</dbReference>
<organism evidence="3 4">
    <name type="scientific">Scytonema hofmannii PCC 7110</name>
    <dbReference type="NCBI Taxonomy" id="128403"/>
    <lineage>
        <taxon>Bacteria</taxon>
        <taxon>Bacillati</taxon>
        <taxon>Cyanobacteriota</taxon>
        <taxon>Cyanophyceae</taxon>
        <taxon>Nostocales</taxon>
        <taxon>Scytonemataceae</taxon>
        <taxon>Scytonema</taxon>
    </lineage>
</organism>
<dbReference type="Pfam" id="PF01266">
    <property type="entry name" value="DAO"/>
    <property type="match status" value="1"/>
</dbReference>
<dbReference type="InterPro" id="IPR006076">
    <property type="entry name" value="FAD-dep_OxRdtase"/>
</dbReference>
<evidence type="ECO:0000259" key="2">
    <source>
        <dbReference type="Pfam" id="PF01266"/>
    </source>
</evidence>
<sequence length="365" mass="39822">MKVLIVGCGVVGAAIAYELSQVKGLNITVVDRQPPAQASTGAALGVLMGIISQKVKGNAWRMRQTSLERYETLVPELEALTGRQILFNRQGILRLCLLGDNTAEWEKLQEIRHSQGFPLEIWDAVKLKQLCPQVNNDKAIGAVYSPRDRQIDPTALTLALVDAARHHGVMFKFGVDVLGIESFERRGDERDYHLETTEGTIPCDWLVIAAGLGSSPLLVQLKQAVDIRPVLGQALQVRLTSTLGNPNFQPVITGDDVHIVPVGGGDYWIGATVEFPTDSQEIAPDKELLESVRQQAIAFCPELALATVTRTWSGLRPRPEGRPAPAIGQLPGCERVLYATGHYRNGVLLAPATACAIREMIEKTK</sequence>
<dbReference type="RefSeq" id="WP_026134941.1">
    <property type="nucleotide sequence ID" value="NZ_KQ976354.1"/>
</dbReference>
<comment type="caution">
    <text evidence="3">The sequence shown here is derived from an EMBL/GenBank/DDBJ whole genome shotgun (WGS) entry which is preliminary data.</text>
</comment>
<dbReference type="Proteomes" id="UP000076925">
    <property type="component" value="Unassembled WGS sequence"/>
</dbReference>
<dbReference type="Gene3D" id="3.50.50.60">
    <property type="entry name" value="FAD/NAD(P)-binding domain"/>
    <property type="match status" value="1"/>
</dbReference>
<dbReference type="OrthoDB" id="9805935at2"/>
<evidence type="ECO:0000313" key="4">
    <source>
        <dbReference type="Proteomes" id="UP000076925"/>
    </source>
</evidence>
<accession>A0A139X236</accession>
<name>A0A139X236_9CYAN</name>
<proteinExistence type="predicted"/>
<evidence type="ECO:0000256" key="1">
    <source>
        <dbReference type="ARBA" id="ARBA00023002"/>
    </source>
</evidence>
<dbReference type="InterPro" id="IPR036188">
    <property type="entry name" value="FAD/NAD-bd_sf"/>
</dbReference>
<dbReference type="PANTHER" id="PTHR13847:SF289">
    <property type="entry name" value="GLYCINE OXIDASE"/>
    <property type="match status" value="1"/>
</dbReference>
<keyword evidence="1" id="KW-0560">Oxidoreductase</keyword>
<dbReference type="Gene3D" id="3.30.9.10">
    <property type="entry name" value="D-Amino Acid Oxidase, subunit A, domain 2"/>
    <property type="match status" value="1"/>
</dbReference>
<dbReference type="SUPFAM" id="SSF51905">
    <property type="entry name" value="FAD/NAD(P)-binding domain"/>
    <property type="match status" value="1"/>
</dbReference>
<dbReference type="SUPFAM" id="SSF54373">
    <property type="entry name" value="FAD-linked reductases, C-terminal domain"/>
    <property type="match status" value="1"/>
</dbReference>
<gene>
    <name evidence="3" type="ORF">WA1_35330</name>
</gene>
<dbReference type="STRING" id="128403.WA1_35330"/>
<evidence type="ECO:0000313" key="3">
    <source>
        <dbReference type="EMBL" id="KYC38758.1"/>
    </source>
</evidence>
<dbReference type="AlphaFoldDB" id="A0A139X236"/>
<protein>
    <submittedName>
        <fullName evidence="3">FAD-dependent oxidoreductase</fullName>
    </submittedName>
</protein>
<dbReference type="EMBL" id="ANNX02000040">
    <property type="protein sequence ID" value="KYC38758.1"/>
    <property type="molecule type" value="Genomic_DNA"/>
</dbReference>